<name>A0A2K9Z2J9_RHILE</name>
<organism evidence="1 2">
    <name type="scientific">Rhizobium leguminosarum</name>
    <dbReference type="NCBI Taxonomy" id="384"/>
    <lineage>
        <taxon>Bacteria</taxon>
        <taxon>Pseudomonadati</taxon>
        <taxon>Pseudomonadota</taxon>
        <taxon>Alphaproteobacteria</taxon>
        <taxon>Hyphomicrobiales</taxon>
        <taxon>Rhizobiaceae</taxon>
        <taxon>Rhizobium/Agrobacterium group</taxon>
        <taxon>Rhizobium</taxon>
    </lineage>
</organism>
<proteinExistence type="predicted"/>
<evidence type="ECO:0000313" key="2">
    <source>
        <dbReference type="Proteomes" id="UP000238523"/>
    </source>
</evidence>
<gene>
    <name evidence="1" type="ORF">CUJ84_Chr002091</name>
</gene>
<accession>A0A2K9Z2J9</accession>
<dbReference type="EMBL" id="CP025012">
    <property type="protein sequence ID" value="AUW42457.1"/>
    <property type="molecule type" value="Genomic_DNA"/>
</dbReference>
<evidence type="ECO:0000313" key="1">
    <source>
        <dbReference type="EMBL" id="AUW42457.1"/>
    </source>
</evidence>
<protein>
    <submittedName>
        <fullName evidence="1">Uncharacterized protein</fullName>
    </submittedName>
</protein>
<dbReference type="Proteomes" id="UP000238523">
    <property type="component" value="Chromosome"/>
</dbReference>
<dbReference type="AlphaFoldDB" id="A0A2K9Z2J9"/>
<sequence length="27" mass="2770">MPRIGTMISGLIAAAEGQAGRVRVSDL</sequence>
<reference evidence="1 2" key="1">
    <citation type="submission" date="2017-11" db="EMBL/GenBank/DDBJ databases">
        <title>Complete genome of Rhizobium leguminosarum Norway, an ineffective micro-symbiont.</title>
        <authorList>
            <person name="Hoffrichter A."/>
            <person name="Liang J."/>
            <person name="Brachmann A."/>
            <person name="Marin M."/>
        </authorList>
    </citation>
    <scope>NUCLEOTIDE SEQUENCE [LARGE SCALE GENOMIC DNA]</scope>
    <source>
        <strain evidence="1 2">Norway</strain>
    </source>
</reference>